<protein>
    <submittedName>
        <fullName evidence="5">Extracellular solute-binding protein</fullName>
    </submittedName>
</protein>
<dbReference type="PANTHER" id="PTHR30222:SF17">
    <property type="entry name" value="SPERMIDINE_PUTRESCINE-BINDING PERIPLASMIC PROTEIN"/>
    <property type="match status" value="1"/>
</dbReference>
<dbReference type="SUPFAM" id="SSF53850">
    <property type="entry name" value="Periplasmic binding protein-like II"/>
    <property type="match status" value="1"/>
</dbReference>
<dbReference type="PANTHER" id="PTHR30222">
    <property type="entry name" value="SPERMIDINE/PUTRESCINE-BINDING PERIPLASMIC PROTEIN"/>
    <property type="match status" value="1"/>
</dbReference>
<dbReference type="GO" id="GO:0015846">
    <property type="term" value="P:polyamine transport"/>
    <property type="evidence" value="ECO:0007669"/>
    <property type="project" value="InterPro"/>
</dbReference>
<gene>
    <name evidence="5" type="ORF">I8748_19585</name>
</gene>
<dbReference type="EMBL" id="JAECZC010000041">
    <property type="protein sequence ID" value="MBH8564361.1"/>
    <property type="molecule type" value="Genomic_DNA"/>
</dbReference>
<keyword evidence="4" id="KW-0574">Periplasm</keyword>
<dbReference type="InterPro" id="IPR001188">
    <property type="entry name" value="Sperm_putr-bd"/>
</dbReference>
<keyword evidence="2" id="KW-0813">Transport</keyword>
<dbReference type="RefSeq" id="WP_198126205.1">
    <property type="nucleotide sequence ID" value="NZ_JAECZC010000041.1"/>
</dbReference>
<dbReference type="GO" id="GO:0019808">
    <property type="term" value="F:polyamine binding"/>
    <property type="evidence" value="ECO:0007669"/>
    <property type="project" value="InterPro"/>
</dbReference>
<dbReference type="PROSITE" id="PS51257">
    <property type="entry name" value="PROKAR_LIPOPROTEIN"/>
    <property type="match status" value="1"/>
</dbReference>
<evidence type="ECO:0000256" key="2">
    <source>
        <dbReference type="ARBA" id="ARBA00022448"/>
    </source>
</evidence>
<comment type="caution">
    <text evidence="5">The sequence shown here is derived from an EMBL/GenBank/DDBJ whole genome shotgun (WGS) entry which is preliminary data.</text>
</comment>
<evidence type="ECO:0000256" key="1">
    <source>
        <dbReference type="ARBA" id="ARBA00004418"/>
    </source>
</evidence>
<sequence length="386" mass="44069">MDRRSFLLGTGGLALSQLLVGCAGNKQIKLNVQLLKGSVPSQVVNQFRQSLQQQVQLKFAPVEQIRDLFQHLQGWQNKPQAADEQVWTRFIPFRKSQTTAVADLVTLGDYWLKAAIEEKLIQPLQEAEVKQFKQWSALDERWQKLVRRNEQGDLDTQGKIWAAPYRWGSTVIVYNRDKFKQLGWKPQNWGDLWRDELRSRISLLNQPREVIGLVLKKLGQSYNTENLSTVPELEKELRALNQQVKFYSSNTYLEPLIMGDTWLAVGWSSDVVPILGRYPQLAAITPQSGTAIWADLWVRPTSIAKSTLSSQWIDFCWQPAIAKQISLLTKSNSPISTNIVASDLQESVRNLLQSNQEVFAKSEFLLPLATSVVQQYESLFTKIRQG</sequence>
<accession>A0A8J7LAP2</accession>
<dbReference type="GO" id="GO:0042597">
    <property type="term" value="C:periplasmic space"/>
    <property type="evidence" value="ECO:0007669"/>
    <property type="project" value="UniProtKB-SubCell"/>
</dbReference>
<evidence type="ECO:0000313" key="6">
    <source>
        <dbReference type="Proteomes" id="UP000632766"/>
    </source>
</evidence>
<dbReference type="Pfam" id="PF13343">
    <property type="entry name" value="SBP_bac_6"/>
    <property type="match status" value="1"/>
</dbReference>
<evidence type="ECO:0000256" key="3">
    <source>
        <dbReference type="ARBA" id="ARBA00022729"/>
    </source>
</evidence>
<name>A0A8J7LAP2_9NOST</name>
<evidence type="ECO:0000256" key="4">
    <source>
        <dbReference type="ARBA" id="ARBA00022764"/>
    </source>
</evidence>
<dbReference type="PRINTS" id="PR00909">
    <property type="entry name" value="SPERMDNBNDNG"/>
</dbReference>
<keyword evidence="3" id="KW-0732">Signal</keyword>
<keyword evidence="6" id="KW-1185">Reference proteome</keyword>
<dbReference type="CDD" id="cd13661">
    <property type="entry name" value="PBP2_PotD_PotF_like_1"/>
    <property type="match status" value="1"/>
</dbReference>
<evidence type="ECO:0000313" key="5">
    <source>
        <dbReference type="EMBL" id="MBH8564361.1"/>
    </source>
</evidence>
<dbReference type="AlphaFoldDB" id="A0A8J7LAP2"/>
<proteinExistence type="predicted"/>
<comment type="subcellular location">
    <subcellularLocation>
        <location evidence="1">Periplasm</location>
    </subcellularLocation>
</comment>
<dbReference type="Proteomes" id="UP000632766">
    <property type="component" value="Unassembled WGS sequence"/>
</dbReference>
<reference evidence="5 6" key="1">
    <citation type="journal article" date="2021" name="Int. J. Syst. Evol. Microbiol.">
        <title>Amazonocrinis nigriterrae gen. nov., sp. nov., Atlanticothrix silvestris gen. nov., sp. nov. and Dendronalium phyllosphericum gen. nov., sp. nov., nostocacean cyanobacteria from Brazilian environments.</title>
        <authorList>
            <person name="Alvarenga D.O."/>
            <person name="Andreote A.P.D."/>
            <person name="Branco L.H.Z."/>
            <person name="Delbaje E."/>
            <person name="Cruz R.B."/>
            <person name="Varani A.M."/>
            <person name="Fiore M.F."/>
        </authorList>
    </citation>
    <scope>NUCLEOTIDE SEQUENCE [LARGE SCALE GENOMIC DNA]</scope>
    <source>
        <strain evidence="5 6">CENA67</strain>
    </source>
</reference>
<dbReference type="Gene3D" id="3.40.190.10">
    <property type="entry name" value="Periplasmic binding protein-like II"/>
    <property type="match status" value="2"/>
</dbReference>
<organism evidence="5 6">
    <name type="scientific">Amazonocrinis nigriterrae CENA67</name>
    <dbReference type="NCBI Taxonomy" id="2794033"/>
    <lineage>
        <taxon>Bacteria</taxon>
        <taxon>Bacillati</taxon>
        <taxon>Cyanobacteriota</taxon>
        <taxon>Cyanophyceae</taxon>
        <taxon>Nostocales</taxon>
        <taxon>Nostocaceae</taxon>
        <taxon>Amazonocrinis</taxon>
        <taxon>Amazonocrinis nigriterrae</taxon>
    </lineage>
</organism>